<comment type="caution">
    <text evidence="5">The sequence shown here is derived from an EMBL/GenBank/DDBJ whole genome shotgun (WGS) entry which is preliminary data.</text>
</comment>
<accession>A0A1G1ZJ28</accession>
<comment type="similarity">
    <text evidence="1 3">Belongs to the bacterial ribosomal protein bS6 family.</text>
</comment>
<dbReference type="Proteomes" id="UP000177960">
    <property type="component" value="Unassembled WGS sequence"/>
</dbReference>
<dbReference type="GO" id="GO:0006412">
    <property type="term" value="P:translation"/>
    <property type="evidence" value="ECO:0007669"/>
    <property type="project" value="UniProtKB-UniRule"/>
</dbReference>
<dbReference type="AlphaFoldDB" id="A0A1G1ZJ28"/>
<sequence>MDLIKPDKRDYELSFLVVDKGSETAVGETLNRHGAEVFYQSPVTQIQLAYPVKKNKQAYFGFLQFRSLPEAIEKVAKTLQLDKTVLRFLVITPPIRKREERALKSRSGFRQQRERAPEAVSPSVSSNRALTNEALEEKLEEILK</sequence>
<comment type="function">
    <text evidence="3">Binds together with bS18 to 16S ribosomal RNA.</text>
</comment>
<feature type="region of interest" description="Disordered" evidence="4">
    <location>
        <begin position="102"/>
        <end position="129"/>
    </location>
</feature>
<keyword evidence="3" id="KW-0689">Ribosomal protein</keyword>
<evidence type="ECO:0000256" key="3">
    <source>
        <dbReference type="HAMAP-Rule" id="MF_00360"/>
    </source>
</evidence>
<dbReference type="GO" id="GO:0019843">
    <property type="term" value="F:rRNA binding"/>
    <property type="evidence" value="ECO:0007669"/>
    <property type="project" value="UniProtKB-UniRule"/>
</dbReference>
<dbReference type="GO" id="GO:1990904">
    <property type="term" value="C:ribonucleoprotein complex"/>
    <property type="evidence" value="ECO:0007669"/>
    <property type="project" value="UniProtKB-KW"/>
</dbReference>
<evidence type="ECO:0000256" key="2">
    <source>
        <dbReference type="ARBA" id="ARBA00035294"/>
    </source>
</evidence>
<dbReference type="STRING" id="1798404.A3B92_02440"/>
<evidence type="ECO:0000313" key="5">
    <source>
        <dbReference type="EMBL" id="OGY63950.1"/>
    </source>
</evidence>
<organism evidence="5 6">
    <name type="scientific">Candidatus Harrisonbacteria bacterium RIFCSPHIGHO2_02_FULL_42_16</name>
    <dbReference type="NCBI Taxonomy" id="1798404"/>
    <lineage>
        <taxon>Bacteria</taxon>
        <taxon>Candidatus Harrisoniibacteriota</taxon>
    </lineage>
</organism>
<evidence type="ECO:0000256" key="4">
    <source>
        <dbReference type="SAM" id="MobiDB-lite"/>
    </source>
</evidence>
<evidence type="ECO:0000256" key="1">
    <source>
        <dbReference type="ARBA" id="ARBA00009512"/>
    </source>
</evidence>
<gene>
    <name evidence="3" type="primary">rpsF</name>
    <name evidence="5" type="ORF">A3B92_02440</name>
</gene>
<keyword evidence="3" id="KW-0694">RNA-binding</keyword>
<dbReference type="InterPro" id="IPR035980">
    <property type="entry name" value="Ribosomal_bS6_sf"/>
</dbReference>
<name>A0A1G1ZJ28_9BACT</name>
<keyword evidence="3" id="KW-0687">Ribonucleoprotein</keyword>
<dbReference type="InterPro" id="IPR020814">
    <property type="entry name" value="Ribosomal_S6_plastid/chlpt"/>
</dbReference>
<keyword evidence="3" id="KW-0699">rRNA-binding</keyword>
<proteinExistence type="inferred from homology"/>
<evidence type="ECO:0000313" key="6">
    <source>
        <dbReference type="Proteomes" id="UP000177960"/>
    </source>
</evidence>
<dbReference type="HAMAP" id="MF_00360">
    <property type="entry name" value="Ribosomal_bS6"/>
    <property type="match status" value="1"/>
</dbReference>
<protein>
    <recommendedName>
        <fullName evidence="2 3">Small ribosomal subunit protein bS6</fullName>
    </recommendedName>
</protein>
<dbReference type="InterPro" id="IPR014717">
    <property type="entry name" value="Transl_elong_EF1B/ribsomal_bS6"/>
</dbReference>
<dbReference type="InterPro" id="IPR000529">
    <property type="entry name" value="Ribosomal_bS6"/>
</dbReference>
<dbReference type="Gene3D" id="3.30.70.60">
    <property type="match status" value="1"/>
</dbReference>
<reference evidence="5 6" key="1">
    <citation type="journal article" date="2016" name="Nat. Commun.">
        <title>Thousands of microbial genomes shed light on interconnected biogeochemical processes in an aquifer system.</title>
        <authorList>
            <person name="Anantharaman K."/>
            <person name="Brown C.T."/>
            <person name="Hug L.A."/>
            <person name="Sharon I."/>
            <person name="Castelle C.J."/>
            <person name="Probst A.J."/>
            <person name="Thomas B.C."/>
            <person name="Singh A."/>
            <person name="Wilkins M.J."/>
            <person name="Karaoz U."/>
            <person name="Brodie E.L."/>
            <person name="Williams K.H."/>
            <person name="Hubbard S.S."/>
            <person name="Banfield J.F."/>
        </authorList>
    </citation>
    <scope>NUCLEOTIDE SEQUENCE [LARGE SCALE GENOMIC DNA]</scope>
</reference>
<dbReference type="EMBL" id="MHJG01000013">
    <property type="protein sequence ID" value="OGY63950.1"/>
    <property type="molecule type" value="Genomic_DNA"/>
</dbReference>
<dbReference type="SUPFAM" id="SSF54995">
    <property type="entry name" value="Ribosomal protein S6"/>
    <property type="match status" value="1"/>
</dbReference>
<dbReference type="GO" id="GO:0003735">
    <property type="term" value="F:structural constituent of ribosome"/>
    <property type="evidence" value="ECO:0007669"/>
    <property type="project" value="InterPro"/>
</dbReference>
<dbReference type="Pfam" id="PF01250">
    <property type="entry name" value="Ribosomal_S6"/>
    <property type="match status" value="1"/>
</dbReference>
<dbReference type="GO" id="GO:0005840">
    <property type="term" value="C:ribosome"/>
    <property type="evidence" value="ECO:0007669"/>
    <property type="project" value="UniProtKB-KW"/>
</dbReference>